<dbReference type="GeneID" id="6074719"/>
<feature type="compositionally biased region" description="Polar residues" evidence="1">
    <location>
        <begin position="119"/>
        <end position="134"/>
    </location>
</feature>
<name>B0D4U4_LACBS</name>
<dbReference type="Proteomes" id="UP000001194">
    <property type="component" value="Unassembled WGS sequence"/>
</dbReference>
<dbReference type="EMBL" id="DS547097">
    <property type="protein sequence ID" value="EDR10403.1"/>
    <property type="molecule type" value="Genomic_DNA"/>
</dbReference>
<sequence length="176" mass="19243">MVAWLRSLLPQFLGGKDEPVKEFVPSLAKDDGFIPEYSKYISIPRATTVAPRRHNVITSRSCYSRADPPTDTRRVTGPPADTRRVTNPPNFISSRADPPTVTRRVTGPPAGTRRVTGPPTVTQRGRSRVMSDNSLLPPAYTPVSTQRTIHAVPGQTINIVTSSTTGLMINPYVHAN</sequence>
<reference evidence="2 3" key="1">
    <citation type="journal article" date="2008" name="Nature">
        <title>The genome of Laccaria bicolor provides insights into mycorrhizal symbiosis.</title>
        <authorList>
            <person name="Martin F."/>
            <person name="Aerts A."/>
            <person name="Ahren D."/>
            <person name="Brun A."/>
            <person name="Danchin E.G.J."/>
            <person name="Duchaussoy F."/>
            <person name="Gibon J."/>
            <person name="Kohler A."/>
            <person name="Lindquist E."/>
            <person name="Pereda V."/>
            <person name="Salamov A."/>
            <person name="Shapiro H.J."/>
            <person name="Wuyts J."/>
            <person name="Blaudez D."/>
            <person name="Buee M."/>
            <person name="Brokstein P."/>
            <person name="Canbaeck B."/>
            <person name="Cohen D."/>
            <person name="Courty P.E."/>
            <person name="Coutinho P.M."/>
            <person name="Delaruelle C."/>
            <person name="Detter J.C."/>
            <person name="Deveau A."/>
            <person name="DiFazio S."/>
            <person name="Duplessis S."/>
            <person name="Fraissinet-Tachet L."/>
            <person name="Lucic E."/>
            <person name="Frey-Klett P."/>
            <person name="Fourrey C."/>
            <person name="Feussner I."/>
            <person name="Gay G."/>
            <person name="Grimwood J."/>
            <person name="Hoegger P.J."/>
            <person name="Jain P."/>
            <person name="Kilaru S."/>
            <person name="Labbe J."/>
            <person name="Lin Y.C."/>
            <person name="Legue V."/>
            <person name="Le Tacon F."/>
            <person name="Marmeisse R."/>
            <person name="Melayah D."/>
            <person name="Montanini B."/>
            <person name="Muratet M."/>
            <person name="Nehls U."/>
            <person name="Niculita-Hirzel H."/>
            <person name="Oudot-Le Secq M.P."/>
            <person name="Peter M."/>
            <person name="Quesneville H."/>
            <person name="Rajashekar B."/>
            <person name="Reich M."/>
            <person name="Rouhier N."/>
            <person name="Schmutz J."/>
            <person name="Yin T."/>
            <person name="Chalot M."/>
            <person name="Henrissat B."/>
            <person name="Kuees U."/>
            <person name="Lucas S."/>
            <person name="Van de Peer Y."/>
            <person name="Podila G.K."/>
            <person name="Polle A."/>
            <person name="Pukkila P.J."/>
            <person name="Richardson P.M."/>
            <person name="Rouze P."/>
            <person name="Sanders I.R."/>
            <person name="Stajich J.E."/>
            <person name="Tunlid A."/>
            <person name="Tuskan G."/>
            <person name="Grigoriev I.V."/>
        </authorList>
    </citation>
    <scope>NUCLEOTIDE SEQUENCE [LARGE SCALE GENOMIC DNA]</scope>
    <source>
        <strain evidence="3">S238N-H82 / ATCC MYA-4686</strain>
    </source>
</reference>
<feature type="region of interest" description="Disordered" evidence="1">
    <location>
        <begin position="60"/>
        <end position="139"/>
    </location>
</feature>
<protein>
    <submittedName>
        <fullName evidence="2">Predicted protein</fullName>
    </submittedName>
</protein>
<dbReference type="RefSeq" id="XP_001878853.1">
    <property type="nucleotide sequence ID" value="XM_001878818.1"/>
</dbReference>
<dbReference type="OrthoDB" id="3106782at2759"/>
<keyword evidence="3" id="KW-1185">Reference proteome</keyword>
<dbReference type="InParanoid" id="B0D4U4"/>
<evidence type="ECO:0000313" key="3">
    <source>
        <dbReference type="Proteomes" id="UP000001194"/>
    </source>
</evidence>
<feature type="compositionally biased region" description="Low complexity" evidence="1">
    <location>
        <begin position="98"/>
        <end position="109"/>
    </location>
</feature>
<dbReference type="KEGG" id="lbc:LACBIDRAFT_317283"/>
<gene>
    <name evidence="2" type="ORF">LACBIDRAFT_317283</name>
</gene>
<dbReference type="HOGENOM" id="CLU_1525410_0_0_1"/>
<accession>B0D4U4</accession>
<dbReference type="AlphaFoldDB" id="B0D4U4"/>
<proteinExistence type="predicted"/>
<organism evidence="3">
    <name type="scientific">Laccaria bicolor (strain S238N-H82 / ATCC MYA-4686)</name>
    <name type="common">Bicoloured deceiver</name>
    <name type="synonym">Laccaria laccata var. bicolor</name>
    <dbReference type="NCBI Taxonomy" id="486041"/>
    <lineage>
        <taxon>Eukaryota</taxon>
        <taxon>Fungi</taxon>
        <taxon>Dikarya</taxon>
        <taxon>Basidiomycota</taxon>
        <taxon>Agaricomycotina</taxon>
        <taxon>Agaricomycetes</taxon>
        <taxon>Agaricomycetidae</taxon>
        <taxon>Agaricales</taxon>
        <taxon>Agaricineae</taxon>
        <taxon>Hydnangiaceae</taxon>
        <taxon>Laccaria</taxon>
    </lineage>
</organism>
<evidence type="ECO:0000256" key="1">
    <source>
        <dbReference type="SAM" id="MobiDB-lite"/>
    </source>
</evidence>
<evidence type="ECO:0000313" key="2">
    <source>
        <dbReference type="EMBL" id="EDR10403.1"/>
    </source>
</evidence>